<reference evidence="2" key="1">
    <citation type="journal article" date="2008" name="J. Bacteriol.">
        <title>Genome sequence of Thermofilum pendens reveals an exceptional loss of biosynthetic pathways without genome reduction.</title>
        <authorList>
            <person name="Anderson I."/>
            <person name="Rodriguez J."/>
            <person name="Susanti D."/>
            <person name="Porat I."/>
            <person name="Reich C."/>
            <person name="Ulrich L.E."/>
            <person name="Elkins J.G."/>
            <person name="Mavromatis K."/>
            <person name="Lykidis A."/>
            <person name="Kim E."/>
            <person name="Thompson L.S."/>
            <person name="Nolan M."/>
            <person name="Land M."/>
            <person name="Copeland A."/>
            <person name="Lapidus A."/>
            <person name="Lucas S."/>
            <person name="Detter C."/>
            <person name="Zhulin I.B."/>
            <person name="Olsen G.J."/>
            <person name="Whitman W."/>
            <person name="Mukhopadhyay B."/>
            <person name="Bristow J."/>
            <person name="Kyrpides N."/>
        </authorList>
    </citation>
    <scope>NUCLEOTIDE SEQUENCE [LARGE SCALE GENOMIC DNA]</scope>
    <source>
        <strain evidence="2">DSM 2475 / Hrk 5</strain>
    </source>
</reference>
<dbReference type="RefSeq" id="WP_011752338.1">
    <property type="nucleotide sequence ID" value="NC_008698.1"/>
</dbReference>
<dbReference type="KEGG" id="tpe:Tpen_0671"/>
<proteinExistence type="predicted"/>
<dbReference type="HOGENOM" id="CLU_2519953_0_0_2"/>
<protein>
    <submittedName>
        <fullName evidence="1">Uncharacterized protein</fullName>
    </submittedName>
</protein>
<dbReference type="EMBL" id="CP000505">
    <property type="protein sequence ID" value="ABL78073.1"/>
    <property type="molecule type" value="Genomic_DNA"/>
</dbReference>
<name>A1RXZ3_THEPD</name>
<dbReference type="GeneID" id="4601037"/>
<evidence type="ECO:0000313" key="1">
    <source>
        <dbReference type="EMBL" id="ABL78073.1"/>
    </source>
</evidence>
<gene>
    <name evidence="1" type="ordered locus">Tpen_0671</name>
</gene>
<accession>A1RXZ3</accession>
<keyword evidence="2" id="KW-1185">Reference proteome</keyword>
<dbReference type="EnsemblBacteria" id="ABL78073">
    <property type="protein sequence ID" value="ABL78073"/>
    <property type="gene ID" value="Tpen_0671"/>
</dbReference>
<dbReference type="AlphaFoldDB" id="A1RXZ3"/>
<sequence length="84" mass="8894">MVSVVRFFVLVALASLLVSARLTGEHATTHAGTCFCLAEVQRGARVKPLSNNCPMVLLVEFEPASGGSTERLVLCDGYVKIGEG</sequence>
<dbReference type="STRING" id="368408.Tpen_0671"/>
<organism evidence="1 2">
    <name type="scientific">Thermofilum pendens (strain DSM 2475 / Hrk 5)</name>
    <dbReference type="NCBI Taxonomy" id="368408"/>
    <lineage>
        <taxon>Archaea</taxon>
        <taxon>Thermoproteota</taxon>
        <taxon>Thermoprotei</taxon>
        <taxon>Thermofilales</taxon>
        <taxon>Thermofilaceae</taxon>
        <taxon>Thermofilum</taxon>
    </lineage>
</organism>
<evidence type="ECO:0000313" key="2">
    <source>
        <dbReference type="Proteomes" id="UP000000641"/>
    </source>
</evidence>
<dbReference type="Proteomes" id="UP000000641">
    <property type="component" value="Chromosome"/>
</dbReference>